<proteinExistence type="predicted"/>
<dbReference type="EMBL" id="LVZM01017516">
    <property type="protein sequence ID" value="OUC42425.1"/>
    <property type="molecule type" value="Genomic_DNA"/>
</dbReference>
<evidence type="ECO:0000256" key="1">
    <source>
        <dbReference type="SAM" id="MobiDB-lite"/>
    </source>
</evidence>
<dbReference type="AlphaFoldDB" id="A0A1Y3EBP3"/>
<feature type="region of interest" description="Disordered" evidence="1">
    <location>
        <begin position="76"/>
        <end position="95"/>
    </location>
</feature>
<reference evidence="2 3" key="1">
    <citation type="submission" date="2015-04" db="EMBL/GenBank/DDBJ databases">
        <title>Draft genome of the roundworm Trichinella nativa.</title>
        <authorList>
            <person name="Mitreva M."/>
        </authorList>
    </citation>
    <scope>NUCLEOTIDE SEQUENCE [LARGE SCALE GENOMIC DNA]</scope>
    <source>
        <strain evidence="2 3">ISS45</strain>
    </source>
</reference>
<accession>A0A1Y3EBP3</accession>
<comment type="caution">
    <text evidence="2">The sequence shown here is derived from an EMBL/GenBank/DDBJ whole genome shotgun (WGS) entry which is preliminary data.</text>
</comment>
<name>A0A1Y3EBP3_9BILA</name>
<evidence type="ECO:0000313" key="2">
    <source>
        <dbReference type="EMBL" id="OUC42425.1"/>
    </source>
</evidence>
<organism evidence="2 3">
    <name type="scientific">Trichinella nativa</name>
    <dbReference type="NCBI Taxonomy" id="6335"/>
    <lineage>
        <taxon>Eukaryota</taxon>
        <taxon>Metazoa</taxon>
        <taxon>Ecdysozoa</taxon>
        <taxon>Nematoda</taxon>
        <taxon>Enoplea</taxon>
        <taxon>Dorylaimia</taxon>
        <taxon>Trichinellida</taxon>
        <taxon>Trichinellidae</taxon>
        <taxon>Trichinella</taxon>
    </lineage>
</organism>
<dbReference type="Proteomes" id="UP000243006">
    <property type="component" value="Unassembled WGS sequence"/>
</dbReference>
<feature type="compositionally biased region" description="Low complexity" evidence="1">
    <location>
        <begin position="76"/>
        <end position="87"/>
    </location>
</feature>
<protein>
    <submittedName>
        <fullName evidence="2">Uncharacterized protein</fullName>
    </submittedName>
</protein>
<gene>
    <name evidence="2" type="ORF">D917_02965</name>
</gene>
<sequence length="165" mass="17799">MLKMPGIFKRDDESCEGSNDAGKDNLAFGIFPSAVELKRTLILQNKDYVVVCLFLDVDLNSVSDSEAAILSALNGSSSESASAAPTSDGPTPNAPDAVVAGMSMVRRGGRRQSSSRFNVSQNRDIQKLPLLSDLKFKCEISPKRQNQPWLFVSGSCFSRNTHAGV</sequence>
<evidence type="ECO:0000313" key="3">
    <source>
        <dbReference type="Proteomes" id="UP000243006"/>
    </source>
</evidence>